<keyword evidence="3" id="KW-1185">Reference proteome</keyword>
<evidence type="ECO:0000313" key="3">
    <source>
        <dbReference type="Proteomes" id="UP000013827"/>
    </source>
</evidence>
<dbReference type="Gene3D" id="3.30.160.20">
    <property type="match status" value="1"/>
</dbReference>
<dbReference type="GeneID" id="17285463"/>
<evidence type="ECO:0000256" key="1">
    <source>
        <dbReference type="SAM" id="MobiDB-lite"/>
    </source>
</evidence>
<dbReference type="SUPFAM" id="SSF54534">
    <property type="entry name" value="FKBP-like"/>
    <property type="match status" value="1"/>
</dbReference>
<protein>
    <recommendedName>
        <fullName evidence="4">Prokaryotic-type class I peptide chain release factors domain-containing protein</fullName>
    </recommendedName>
</protein>
<accession>A0A0D3KWQ7</accession>
<dbReference type="HOGENOM" id="CLU_351416_0_0_1"/>
<feature type="region of interest" description="Disordered" evidence="1">
    <location>
        <begin position="656"/>
        <end position="694"/>
    </location>
</feature>
<dbReference type="GO" id="GO:0003755">
    <property type="term" value="F:peptidyl-prolyl cis-trans isomerase activity"/>
    <property type="evidence" value="ECO:0007669"/>
    <property type="project" value="InterPro"/>
</dbReference>
<dbReference type="Proteomes" id="UP000013827">
    <property type="component" value="Unassembled WGS sequence"/>
</dbReference>
<dbReference type="AlphaFoldDB" id="A0A0D3KWQ7"/>
<dbReference type="SUPFAM" id="SSF110916">
    <property type="entry name" value="Peptidyl-tRNA hydrolase domain-like"/>
    <property type="match status" value="1"/>
</dbReference>
<reference evidence="3" key="1">
    <citation type="journal article" date="2013" name="Nature">
        <title>Pan genome of the phytoplankton Emiliania underpins its global distribution.</title>
        <authorList>
            <person name="Read B.A."/>
            <person name="Kegel J."/>
            <person name="Klute M.J."/>
            <person name="Kuo A."/>
            <person name="Lefebvre S.C."/>
            <person name="Maumus F."/>
            <person name="Mayer C."/>
            <person name="Miller J."/>
            <person name="Monier A."/>
            <person name="Salamov A."/>
            <person name="Young J."/>
            <person name="Aguilar M."/>
            <person name="Claverie J.M."/>
            <person name="Frickenhaus S."/>
            <person name="Gonzalez K."/>
            <person name="Herman E.K."/>
            <person name="Lin Y.C."/>
            <person name="Napier J."/>
            <person name="Ogata H."/>
            <person name="Sarno A.F."/>
            <person name="Shmutz J."/>
            <person name="Schroeder D."/>
            <person name="de Vargas C."/>
            <person name="Verret F."/>
            <person name="von Dassow P."/>
            <person name="Valentin K."/>
            <person name="Van de Peer Y."/>
            <person name="Wheeler G."/>
            <person name="Dacks J.B."/>
            <person name="Delwiche C.F."/>
            <person name="Dyhrman S.T."/>
            <person name="Glockner G."/>
            <person name="John U."/>
            <person name="Richards T."/>
            <person name="Worden A.Z."/>
            <person name="Zhang X."/>
            <person name="Grigoriev I.V."/>
            <person name="Allen A.E."/>
            <person name="Bidle K."/>
            <person name="Borodovsky M."/>
            <person name="Bowler C."/>
            <person name="Brownlee C."/>
            <person name="Cock J.M."/>
            <person name="Elias M."/>
            <person name="Gladyshev V.N."/>
            <person name="Groth M."/>
            <person name="Guda C."/>
            <person name="Hadaegh A."/>
            <person name="Iglesias-Rodriguez M.D."/>
            <person name="Jenkins J."/>
            <person name="Jones B.M."/>
            <person name="Lawson T."/>
            <person name="Leese F."/>
            <person name="Lindquist E."/>
            <person name="Lobanov A."/>
            <person name="Lomsadze A."/>
            <person name="Malik S.B."/>
            <person name="Marsh M.E."/>
            <person name="Mackinder L."/>
            <person name="Mock T."/>
            <person name="Mueller-Roeber B."/>
            <person name="Pagarete A."/>
            <person name="Parker M."/>
            <person name="Probert I."/>
            <person name="Quesneville H."/>
            <person name="Raines C."/>
            <person name="Rensing S.A."/>
            <person name="Riano-Pachon D.M."/>
            <person name="Richier S."/>
            <person name="Rokitta S."/>
            <person name="Shiraiwa Y."/>
            <person name="Soanes D.M."/>
            <person name="van der Giezen M."/>
            <person name="Wahlund T.M."/>
            <person name="Williams B."/>
            <person name="Wilson W."/>
            <person name="Wolfe G."/>
            <person name="Wurch L.L."/>
        </authorList>
    </citation>
    <scope>NUCLEOTIDE SEQUENCE</scope>
</reference>
<dbReference type="eggNOG" id="ENOG502SYAX">
    <property type="taxonomic scope" value="Eukaryota"/>
</dbReference>
<evidence type="ECO:0008006" key="4">
    <source>
        <dbReference type="Google" id="ProtNLM"/>
    </source>
</evidence>
<evidence type="ECO:0000313" key="2">
    <source>
        <dbReference type="EnsemblProtists" id="EOD40192"/>
    </source>
</evidence>
<dbReference type="EnsemblProtists" id="EOD40192">
    <property type="protein sequence ID" value="EOD40192"/>
    <property type="gene ID" value="EMIHUDRAFT_108677"/>
</dbReference>
<sequence length="801" mass="85542">MAAHADRRCGMLIDRHVPKNGGSTMRSFMRRNRAVCSYVGCGVCPEPFHCRPAAYATVTDRYDVSRTWPSRVGFTHIKLEELTQALSSNISAASASSGGSPSAMAAAAGCWCVEAHVVASHFFAQLGALRASPYGRTCSVTVVLRVREPLSWYRSYYDWAVLGRQRGGEARQQWGANFTDWLPPNLQSALLFLPGYSAQHAVDVLAPLERLDEAAAVVMHKAGFLQPTGYERFAPGPTSGAWSRRKAQLPVQASGDFCAAGPRLRACEAAVLAAAPDDHRLYQLAVERFAAQRLLPRSKSEMSSESAASAPYAGGAASRAFSIRAFTALAAAEAPVAEDALAVGDRVRVRVTSVADGKISLSCRGVQQGGDAPAAWRLWTPSHVLGSPPTARALEGLECVTLSYSRSSGAGGQAVNKLSTKCEARLCVAHSPWPDAVKARLLQLGGATRGGELLAVSDRHRTQAANRKERLSREVAPSPRRPALLIASSHSKDALEKLAALVADARTSEKKRGRSEGRRGLYEARRKVLVAAAALSLSVPRLGVPAGAAEAGAEAEAGSARQAGARREPVVPWGPFKGLEEGDIDALEAASLAPDAGYTLPCGSRVIDLVVGTGPQPRRGDVVYCQYKVWAGGFRAGPVADWTYYDGRPYGWTLGTATDREPPDAENTSLRQSAVALHSPSYSRPTATRRQERIPAPVDEAVRAGMREGGWRRLVVPAAYGEAGLRRINYLKGGGRYTPAKAGFAIRPQEVAYFDLVMLDGGSGRCDRLLRPQGVAEADATRLRSKLCMPGDVSTDGPRLV</sequence>
<dbReference type="PaxDb" id="2903-EOD40192"/>
<name>A0A0D3KWQ7_EMIH1</name>
<dbReference type="KEGG" id="ehx:EMIHUDRAFT_108677"/>
<organism evidence="2 3">
    <name type="scientific">Emiliania huxleyi (strain CCMP1516)</name>
    <dbReference type="NCBI Taxonomy" id="280463"/>
    <lineage>
        <taxon>Eukaryota</taxon>
        <taxon>Haptista</taxon>
        <taxon>Haptophyta</taxon>
        <taxon>Prymnesiophyceae</taxon>
        <taxon>Isochrysidales</taxon>
        <taxon>Noelaerhabdaceae</taxon>
        <taxon>Emiliania</taxon>
    </lineage>
</organism>
<dbReference type="InterPro" id="IPR046357">
    <property type="entry name" value="PPIase_dom_sf"/>
</dbReference>
<proteinExistence type="predicted"/>
<dbReference type="Gene3D" id="3.10.50.40">
    <property type="match status" value="1"/>
</dbReference>
<dbReference type="STRING" id="2903.R1DYI2"/>
<dbReference type="PANTHER" id="PTHR47352:SF1">
    <property type="entry name" value="CLASS I PEPTIDE CHAIN RELEASE FACTOR"/>
    <property type="match status" value="1"/>
</dbReference>
<reference evidence="2" key="2">
    <citation type="submission" date="2024-10" db="UniProtKB">
        <authorList>
            <consortium name="EnsemblProtists"/>
        </authorList>
    </citation>
    <scope>IDENTIFICATION</scope>
</reference>
<dbReference type="PANTHER" id="PTHR47352">
    <property type="entry name" value="CLASS I PEPTIDE CHAIN RELEASE FACTOR"/>
    <property type="match status" value="1"/>
</dbReference>
<dbReference type="RefSeq" id="XP_005792621.1">
    <property type="nucleotide sequence ID" value="XM_005792564.1"/>
</dbReference>